<evidence type="ECO:0000313" key="3">
    <source>
        <dbReference type="EMBL" id="QIQ09854.1"/>
    </source>
</evidence>
<comment type="similarity">
    <text evidence="2">Belongs to the RbfA family.</text>
</comment>
<reference evidence="3" key="1">
    <citation type="journal article" date="2020" name="J. ISSAAS">
        <title>Lactobacilli and other gastrointestinal microbiota of Peromyscus leucopus, reservoir host for agents of Lyme disease and other zoonoses in North America.</title>
        <authorList>
            <person name="Milovic A."/>
            <person name="Bassam K."/>
            <person name="Shao H."/>
            <person name="Chatzistamou I."/>
            <person name="Tufts D.M."/>
            <person name="Diuk-Wasser M."/>
            <person name="Barbour A.G."/>
        </authorList>
    </citation>
    <scope>NUCLEOTIDE SEQUENCE</scope>
    <source>
        <strain evidence="3">LL85</strain>
    </source>
</reference>
<dbReference type="InterPro" id="IPR020053">
    <property type="entry name" value="Ribosome-bd_factorA_CS"/>
</dbReference>
<dbReference type="EMBL" id="MN991199">
    <property type="protein sequence ID" value="QIQ09854.1"/>
    <property type="molecule type" value="Genomic_DNA"/>
</dbReference>
<evidence type="ECO:0000256" key="2">
    <source>
        <dbReference type="HAMAP-Rule" id="MF_00003"/>
    </source>
</evidence>
<sequence length="118" mass="13624">MSYANHKHEKIESEILNNLNHALKNTVNDKLLRMACFTHVKLLDDFSKIIVSVDYYDSKKVDEVVDQLNVAKGIFRDQIAHNMTIRKVPEILFEKDLTIQNSIKIDEILNGINNKDGK</sequence>
<dbReference type="PROSITE" id="PS01319">
    <property type="entry name" value="RBFA"/>
    <property type="match status" value="1"/>
</dbReference>
<gene>
    <name evidence="2" type="primary">rbfA</name>
    <name evidence="3" type="ORF">PlMoll_0170</name>
</gene>
<dbReference type="PANTHER" id="PTHR33515:SF1">
    <property type="entry name" value="RIBOSOME-BINDING FACTOR A, CHLOROPLASTIC-RELATED"/>
    <property type="match status" value="1"/>
</dbReference>
<comment type="function">
    <text evidence="2">One of several proteins that assist in the late maturation steps of the functional core of the 30S ribosomal subunit. Associates with free 30S ribosomal subunits (but not with 30S subunits that are part of 70S ribosomes or polysomes). Required for efficient processing of 16S rRNA. May interact with the 5'-terminal helix region of 16S rRNA.</text>
</comment>
<dbReference type="InterPro" id="IPR023799">
    <property type="entry name" value="RbfA_dom_sf"/>
</dbReference>
<dbReference type="HAMAP" id="MF_00003">
    <property type="entry name" value="RbfA"/>
    <property type="match status" value="1"/>
</dbReference>
<keyword evidence="2" id="KW-0963">Cytoplasm</keyword>
<proteinExistence type="inferred from homology"/>
<dbReference type="InterPro" id="IPR000238">
    <property type="entry name" value="RbfA"/>
</dbReference>
<dbReference type="Gene3D" id="3.30.300.20">
    <property type="match status" value="1"/>
</dbReference>
<dbReference type="AlphaFoldDB" id="A0A6G9HGM6"/>
<evidence type="ECO:0000256" key="1">
    <source>
        <dbReference type="ARBA" id="ARBA00022517"/>
    </source>
</evidence>
<dbReference type="GO" id="GO:0005829">
    <property type="term" value="C:cytosol"/>
    <property type="evidence" value="ECO:0007669"/>
    <property type="project" value="TreeGrafter"/>
</dbReference>
<dbReference type="InterPro" id="IPR015946">
    <property type="entry name" value="KH_dom-like_a/b"/>
</dbReference>
<accession>A0A6G9HGM6</accession>
<dbReference type="SUPFAM" id="SSF89919">
    <property type="entry name" value="Ribosome-binding factor A, RbfA"/>
    <property type="match status" value="1"/>
</dbReference>
<organism evidence="3">
    <name type="scientific">uncultured Mycoplasmataceae bacterium</name>
    <dbReference type="NCBI Taxonomy" id="300027"/>
    <lineage>
        <taxon>Bacteria</taxon>
        <taxon>Bacillati</taxon>
        <taxon>Mycoplasmatota</taxon>
        <taxon>Mollicutes</taxon>
        <taxon>Mycoplasmataceae</taxon>
        <taxon>environmental samples</taxon>
    </lineage>
</organism>
<comment type="subunit">
    <text evidence="2">Monomer. Binds 30S ribosomal subunits, but not 50S ribosomal subunits or 70S ribosomes.</text>
</comment>
<dbReference type="GO" id="GO:0030490">
    <property type="term" value="P:maturation of SSU-rRNA"/>
    <property type="evidence" value="ECO:0007669"/>
    <property type="project" value="UniProtKB-UniRule"/>
</dbReference>
<name>A0A6G9HGM6_9MOLU</name>
<dbReference type="PANTHER" id="PTHR33515">
    <property type="entry name" value="RIBOSOME-BINDING FACTOR A, CHLOROPLASTIC-RELATED"/>
    <property type="match status" value="1"/>
</dbReference>
<dbReference type="GO" id="GO:0043024">
    <property type="term" value="F:ribosomal small subunit binding"/>
    <property type="evidence" value="ECO:0007669"/>
    <property type="project" value="TreeGrafter"/>
</dbReference>
<dbReference type="Pfam" id="PF02033">
    <property type="entry name" value="RBFA"/>
    <property type="match status" value="1"/>
</dbReference>
<dbReference type="NCBIfam" id="TIGR00082">
    <property type="entry name" value="rbfA"/>
    <property type="match status" value="1"/>
</dbReference>
<protein>
    <recommendedName>
        <fullName evidence="2">Ribosome-binding factor A</fullName>
    </recommendedName>
</protein>
<keyword evidence="1 2" id="KW-0690">Ribosome biogenesis</keyword>
<comment type="subcellular location">
    <subcellularLocation>
        <location evidence="2">Cytoplasm</location>
    </subcellularLocation>
</comment>